<keyword evidence="12" id="KW-1185">Reference proteome</keyword>
<sequence>MLHYANGNLVTGDAAMQSNVIPVHRSCIDWAPQVYFVDEVVKNLKAEVARGAKLKCSKCNLKGAALGCYVKSCRRTYHVPCAMDISTCRWDNEDFLLLCPVHSNVKFPCEKTRSKKQAIQKHPTLPHLYVLFLVICSLSIIKISCIAFSSNVLLINYASKIGATVTKFWTSNVTHVIASTDGNGACSRTLKVLMAILNGRWVLKVDWIKVCIEEINPVEEEPFEINLDNQGCQGGPKSGRLRALANEPKLFSDLKFYFSGDYVPAYKEDLEDLIEVGGGTVLRSKEELEAQRHKCEVDSSKLLIVYNLDPPQGCKLGDEVSILWQRLNEAEDLAANTLQVIGHTWILESIAACKLQPFVN</sequence>
<dbReference type="STRING" id="3821.A0A151T5V1"/>
<gene>
    <name evidence="11" type="ORF">KK1_016961</name>
</gene>
<dbReference type="InterPro" id="IPR013083">
    <property type="entry name" value="Znf_RING/FYVE/PHD"/>
</dbReference>
<dbReference type="InterPro" id="IPR031099">
    <property type="entry name" value="BRCA1-associated"/>
</dbReference>
<feature type="domain" description="BRCT" evidence="9">
    <location>
        <begin position="154"/>
        <end position="225"/>
    </location>
</feature>
<dbReference type="Proteomes" id="UP000075243">
    <property type="component" value="Chromosome 8"/>
</dbReference>
<evidence type="ECO:0000256" key="4">
    <source>
        <dbReference type="ARBA" id="ARBA00022763"/>
    </source>
</evidence>
<dbReference type="PANTHER" id="PTHR13763:SF9">
    <property type="entry name" value="BRCA1-ASSOCIATED RING DOMAIN PROTEIN 1"/>
    <property type="match status" value="1"/>
</dbReference>
<protein>
    <submittedName>
        <fullName evidence="11">Protein BREAST CANCER SUSCEPTIBILITY 1 isogeny</fullName>
    </submittedName>
</protein>
<organism evidence="11 12">
    <name type="scientific">Cajanus cajan</name>
    <name type="common">Pigeon pea</name>
    <name type="synonym">Cajanus indicus</name>
    <dbReference type="NCBI Taxonomy" id="3821"/>
    <lineage>
        <taxon>Eukaryota</taxon>
        <taxon>Viridiplantae</taxon>
        <taxon>Streptophyta</taxon>
        <taxon>Embryophyta</taxon>
        <taxon>Tracheophyta</taxon>
        <taxon>Spermatophyta</taxon>
        <taxon>Magnoliopsida</taxon>
        <taxon>eudicotyledons</taxon>
        <taxon>Gunneridae</taxon>
        <taxon>Pentapetalae</taxon>
        <taxon>rosids</taxon>
        <taxon>fabids</taxon>
        <taxon>Fabales</taxon>
        <taxon>Fabaceae</taxon>
        <taxon>Papilionoideae</taxon>
        <taxon>50 kb inversion clade</taxon>
        <taxon>NPAAA clade</taxon>
        <taxon>indigoferoid/millettioid clade</taxon>
        <taxon>Phaseoleae</taxon>
        <taxon>Cajanus</taxon>
    </lineage>
</organism>
<evidence type="ECO:0000256" key="2">
    <source>
        <dbReference type="ARBA" id="ARBA00022723"/>
    </source>
</evidence>
<dbReference type="SMART" id="SM00292">
    <property type="entry name" value="BRCT"/>
    <property type="match status" value="2"/>
</dbReference>
<dbReference type="FunFam" id="3.40.50.10190:FF:000006">
    <property type="entry name" value="Breast cancer type 1 susceptibility protein homolog"/>
    <property type="match status" value="1"/>
</dbReference>
<dbReference type="SMART" id="SM00249">
    <property type="entry name" value="PHD"/>
    <property type="match status" value="1"/>
</dbReference>
<dbReference type="PROSITE" id="PS51805">
    <property type="entry name" value="EPHD"/>
    <property type="match status" value="1"/>
</dbReference>
<dbReference type="GO" id="GO:0008270">
    <property type="term" value="F:zinc ion binding"/>
    <property type="evidence" value="ECO:0007669"/>
    <property type="project" value="UniProtKB-KW"/>
</dbReference>
<dbReference type="Gene3D" id="3.40.50.10190">
    <property type="entry name" value="BRCT domain"/>
    <property type="match status" value="2"/>
</dbReference>
<dbReference type="GO" id="GO:0005634">
    <property type="term" value="C:nucleus"/>
    <property type="evidence" value="ECO:0007669"/>
    <property type="project" value="UniProtKB-SubCell"/>
</dbReference>
<evidence type="ECO:0000256" key="1">
    <source>
        <dbReference type="ARBA" id="ARBA00004123"/>
    </source>
</evidence>
<dbReference type="SUPFAM" id="SSF52113">
    <property type="entry name" value="BRCT domain"/>
    <property type="match status" value="2"/>
</dbReference>
<dbReference type="Pfam" id="PF00533">
    <property type="entry name" value="BRCT"/>
    <property type="match status" value="1"/>
</dbReference>
<accession>A0A151T5V1</accession>
<evidence type="ECO:0000313" key="11">
    <source>
        <dbReference type="EMBL" id="KYP62428.1"/>
    </source>
</evidence>
<keyword evidence="2" id="KW-0479">Metal-binding</keyword>
<keyword evidence="7" id="KW-0234">DNA repair</keyword>
<comment type="subcellular location">
    <subcellularLocation>
        <location evidence="1">Nucleus</location>
    </subcellularLocation>
</comment>
<evidence type="ECO:0000256" key="5">
    <source>
        <dbReference type="ARBA" id="ARBA00022771"/>
    </source>
</evidence>
<feature type="domain" description="PHD-type" evidence="10">
    <location>
        <begin position="1"/>
        <end position="103"/>
    </location>
</feature>
<keyword evidence="4" id="KW-0227">DNA damage</keyword>
<dbReference type="AlphaFoldDB" id="A0A151T5V1"/>
<keyword evidence="8" id="KW-0539">Nucleus</keyword>
<name>A0A151T5V1_CAJCA</name>
<evidence type="ECO:0000256" key="8">
    <source>
        <dbReference type="ARBA" id="ARBA00023242"/>
    </source>
</evidence>
<dbReference type="FunFam" id="3.40.50.10190:FF:000092">
    <property type="entry name" value="BRCA1-associated RING domain protein 1"/>
    <property type="match status" value="1"/>
</dbReference>
<proteinExistence type="predicted"/>
<dbReference type="EMBL" id="CM003610">
    <property type="protein sequence ID" value="KYP62428.1"/>
    <property type="molecule type" value="Genomic_DNA"/>
</dbReference>
<dbReference type="Gramene" id="C.cajan_16478.t">
    <property type="protein sequence ID" value="C.cajan_16478.t"/>
    <property type="gene ID" value="C.cajan_16478"/>
</dbReference>
<feature type="domain" description="BRCT" evidence="9">
    <location>
        <begin position="246"/>
        <end position="360"/>
    </location>
</feature>
<dbReference type="Pfam" id="PF13771">
    <property type="entry name" value="zf-HC5HC2H"/>
    <property type="match status" value="1"/>
</dbReference>
<dbReference type="InterPro" id="IPR036420">
    <property type="entry name" value="BRCT_dom_sf"/>
</dbReference>
<evidence type="ECO:0000259" key="10">
    <source>
        <dbReference type="PROSITE" id="PS51805"/>
    </source>
</evidence>
<keyword evidence="6" id="KW-0862">Zinc</keyword>
<dbReference type="GO" id="GO:0045944">
    <property type="term" value="P:positive regulation of transcription by RNA polymerase II"/>
    <property type="evidence" value="ECO:0007669"/>
    <property type="project" value="TreeGrafter"/>
</dbReference>
<keyword evidence="5" id="KW-0863">Zinc-finger</keyword>
<evidence type="ECO:0000256" key="7">
    <source>
        <dbReference type="ARBA" id="ARBA00023204"/>
    </source>
</evidence>
<dbReference type="InterPro" id="IPR001965">
    <property type="entry name" value="Znf_PHD"/>
</dbReference>
<evidence type="ECO:0000256" key="6">
    <source>
        <dbReference type="ARBA" id="ARBA00022833"/>
    </source>
</evidence>
<evidence type="ECO:0000313" key="12">
    <source>
        <dbReference type="Proteomes" id="UP000075243"/>
    </source>
</evidence>
<dbReference type="PANTHER" id="PTHR13763">
    <property type="entry name" value="BREAST CANCER TYPE 1 SUSCEPTIBILITY PROTEIN BRCA1"/>
    <property type="match status" value="1"/>
</dbReference>
<dbReference type="PROSITE" id="PS50172">
    <property type="entry name" value="BRCT"/>
    <property type="match status" value="2"/>
</dbReference>
<reference evidence="11 12" key="1">
    <citation type="journal article" date="2012" name="Nat. Biotechnol.">
        <title>Draft genome sequence of pigeonpea (Cajanus cajan), an orphan legume crop of resource-poor farmers.</title>
        <authorList>
            <person name="Varshney R.K."/>
            <person name="Chen W."/>
            <person name="Li Y."/>
            <person name="Bharti A.K."/>
            <person name="Saxena R.K."/>
            <person name="Schlueter J.A."/>
            <person name="Donoghue M.T."/>
            <person name="Azam S."/>
            <person name="Fan G."/>
            <person name="Whaley A.M."/>
            <person name="Farmer A.D."/>
            <person name="Sheridan J."/>
            <person name="Iwata A."/>
            <person name="Tuteja R."/>
            <person name="Penmetsa R.V."/>
            <person name="Wu W."/>
            <person name="Upadhyaya H.D."/>
            <person name="Yang S.P."/>
            <person name="Shah T."/>
            <person name="Saxena K.B."/>
            <person name="Michael T."/>
            <person name="McCombie W.R."/>
            <person name="Yang B."/>
            <person name="Zhang G."/>
            <person name="Yang H."/>
            <person name="Wang J."/>
            <person name="Spillane C."/>
            <person name="Cook D.R."/>
            <person name="May G.D."/>
            <person name="Xu X."/>
            <person name="Jackson S.A."/>
        </authorList>
    </citation>
    <scope>NUCLEOTIDE SEQUENCE [LARGE SCALE GENOMIC DNA]</scope>
    <source>
        <strain evidence="12">cv. Asha</strain>
    </source>
</reference>
<dbReference type="OMA" id="DMGCATR"/>
<dbReference type="Gene3D" id="3.30.40.10">
    <property type="entry name" value="Zinc/RING finger domain, C3HC4 (zinc finger)"/>
    <property type="match status" value="1"/>
</dbReference>
<dbReference type="GO" id="GO:0000724">
    <property type="term" value="P:double-strand break repair via homologous recombination"/>
    <property type="evidence" value="ECO:0007669"/>
    <property type="project" value="TreeGrafter"/>
</dbReference>
<evidence type="ECO:0000256" key="3">
    <source>
        <dbReference type="ARBA" id="ARBA00022737"/>
    </source>
</evidence>
<dbReference type="GO" id="GO:0004842">
    <property type="term" value="F:ubiquitin-protein transferase activity"/>
    <property type="evidence" value="ECO:0007669"/>
    <property type="project" value="TreeGrafter"/>
</dbReference>
<dbReference type="InterPro" id="IPR001357">
    <property type="entry name" value="BRCT_dom"/>
</dbReference>
<keyword evidence="3" id="KW-0677">Repeat</keyword>
<evidence type="ECO:0000259" key="9">
    <source>
        <dbReference type="PROSITE" id="PS50172"/>
    </source>
</evidence>
<dbReference type="InterPro" id="IPR034732">
    <property type="entry name" value="EPHD"/>
</dbReference>